<evidence type="ECO:0000256" key="5">
    <source>
        <dbReference type="ARBA" id="ARBA00022523"/>
    </source>
</evidence>
<organism evidence="17 18">
    <name type="scientific">Nepenthes gracilis</name>
    <name type="common">Slender pitcher plant</name>
    <dbReference type="NCBI Taxonomy" id="150966"/>
    <lineage>
        <taxon>Eukaryota</taxon>
        <taxon>Viridiplantae</taxon>
        <taxon>Streptophyta</taxon>
        <taxon>Embryophyta</taxon>
        <taxon>Tracheophyta</taxon>
        <taxon>Spermatophyta</taxon>
        <taxon>Magnoliopsida</taxon>
        <taxon>eudicotyledons</taxon>
        <taxon>Gunneridae</taxon>
        <taxon>Pentapetalae</taxon>
        <taxon>Caryophyllales</taxon>
        <taxon>Nepenthaceae</taxon>
        <taxon>Nepenthes</taxon>
    </lineage>
</organism>
<dbReference type="EC" id="1.10.3.2" evidence="4 13"/>
<protein>
    <recommendedName>
        <fullName evidence="4 13">Laccase</fullName>
        <ecNumber evidence="4 13">1.10.3.2</ecNumber>
    </recommendedName>
    <alternativeName>
        <fullName evidence="13">Benzenediol:oxygen oxidoreductase</fullName>
    </alternativeName>
    <alternativeName>
        <fullName evidence="13">Diphenol oxidase</fullName>
    </alternativeName>
    <alternativeName>
        <fullName evidence="13">Urishiol oxidase</fullName>
    </alternativeName>
</protein>
<feature type="domain" description="Plastocyanin-like" evidence="15">
    <location>
        <begin position="453"/>
        <end position="563"/>
    </location>
</feature>
<evidence type="ECO:0000256" key="6">
    <source>
        <dbReference type="ARBA" id="ARBA00022525"/>
    </source>
</evidence>
<comment type="cofactor">
    <cofactor evidence="13">
        <name>Cu cation</name>
        <dbReference type="ChEBI" id="CHEBI:23378"/>
    </cofactor>
    <text evidence="13">Binds 4 Cu cations per monomer.</text>
</comment>
<evidence type="ECO:0000259" key="15">
    <source>
        <dbReference type="Pfam" id="PF07731"/>
    </source>
</evidence>
<dbReference type="InterPro" id="IPR017761">
    <property type="entry name" value="Laccase"/>
</dbReference>
<keyword evidence="8 13" id="KW-0677">Repeat</keyword>
<dbReference type="Pfam" id="PF07732">
    <property type="entry name" value="Cu-oxidase_3"/>
    <property type="match status" value="1"/>
</dbReference>
<evidence type="ECO:0000256" key="8">
    <source>
        <dbReference type="ARBA" id="ARBA00022737"/>
    </source>
</evidence>
<feature type="signal peptide" evidence="13">
    <location>
        <begin position="1"/>
        <end position="36"/>
    </location>
</feature>
<evidence type="ECO:0000256" key="12">
    <source>
        <dbReference type="ARBA" id="ARBA00023185"/>
    </source>
</evidence>
<dbReference type="NCBIfam" id="TIGR03389">
    <property type="entry name" value="laccase"/>
    <property type="match status" value="1"/>
</dbReference>
<keyword evidence="18" id="KW-1185">Reference proteome</keyword>
<evidence type="ECO:0000256" key="13">
    <source>
        <dbReference type="RuleBase" id="RU361119"/>
    </source>
</evidence>
<dbReference type="PANTHER" id="PTHR11709">
    <property type="entry name" value="MULTI-COPPER OXIDASE"/>
    <property type="match status" value="1"/>
</dbReference>
<gene>
    <name evidence="17" type="ORF">Nepgr_033454</name>
</gene>
<dbReference type="InterPro" id="IPR034289">
    <property type="entry name" value="CuRO_3_LCC"/>
</dbReference>
<accession>A0AAD3TKH2</accession>
<evidence type="ECO:0000256" key="11">
    <source>
        <dbReference type="ARBA" id="ARBA00023180"/>
    </source>
</evidence>
<dbReference type="Gene3D" id="2.60.40.420">
    <property type="entry name" value="Cupredoxins - blue copper proteins"/>
    <property type="match status" value="3"/>
</dbReference>
<evidence type="ECO:0000256" key="4">
    <source>
        <dbReference type="ARBA" id="ARBA00012297"/>
    </source>
</evidence>
<feature type="chain" id="PRO_5041784013" description="Laccase" evidence="13">
    <location>
        <begin position="37"/>
        <end position="604"/>
    </location>
</feature>
<dbReference type="Pfam" id="PF00394">
    <property type="entry name" value="Cu-oxidase"/>
    <property type="match status" value="1"/>
</dbReference>
<evidence type="ECO:0000259" key="16">
    <source>
        <dbReference type="Pfam" id="PF07732"/>
    </source>
</evidence>
<dbReference type="GO" id="GO:0048046">
    <property type="term" value="C:apoplast"/>
    <property type="evidence" value="ECO:0007669"/>
    <property type="project" value="UniProtKB-SubCell"/>
</dbReference>
<dbReference type="EMBL" id="BSYO01000040">
    <property type="protein sequence ID" value="GMH31610.1"/>
    <property type="molecule type" value="Genomic_DNA"/>
</dbReference>
<evidence type="ECO:0000256" key="7">
    <source>
        <dbReference type="ARBA" id="ARBA00022723"/>
    </source>
</evidence>
<keyword evidence="10 13" id="KW-0186">Copper</keyword>
<reference evidence="17" key="1">
    <citation type="submission" date="2023-05" db="EMBL/GenBank/DDBJ databases">
        <title>Nepenthes gracilis genome sequencing.</title>
        <authorList>
            <person name="Fukushima K."/>
        </authorList>
    </citation>
    <scope>NUCLEOTIDE SEQUENCE</scope>
    <source>
        <strain evidence="17">SING2019-196</strain>
    </source>
</reference>
<keyword evidence="9 13" id="KW-0560">Oxidoreductase</keyword>
<evidence type="ECO:0000259" key="14">
    <source>
        <dbReference type="Pfam" id="PF00394"/>
    </source>
</evidence>
<keyword evidence="13" id="KW-0732">Signal</keyword>
<dbReference type="Proteomes" id="UP001279734">
    <property type="component" value="Unassembled WGS sequence"/>
</dbReference>
<evidence type="ECO:0000256" key="2">
    <source>
        <dbReference type="ARBA" id="ARBA00004271"/>
    </source>
</evidence>
<dbReference type="InterPro" id="IPR034288">
    <property type="entry name" value="CuRO_1_LCC"/>
</dbReference>
<comment type="subcellular location">
    <subcellularLocation>
        <location evidence="2 13">Secreted</location>
        <location evidence="2 13">Extracellular space</location>
        <location evidence="2 13">Apoplast</location>
    </subcellularLocation>
</comment>
<dbReference type="CDD" id="cd13897">
    <property type="entry name" value="CuRO_3_LCC_plant"/>
    <property type="match status" value="1"/>
</dbReference>
<proteinExistence type="inferred from homology"/>
<comment type="caution">
    <text evidence="17">The sequence shown here is derived from an EMBL/GenBank/DDBJ whole genome shotgun (WGS) entry which is preliminary data.</text>
</comment>
<comment type="catalytic activity">
    <reaction evidence="1 13">
        <text>4 hydroquinone + O2 = 4 benzosemiquinone + 2 H2O</text>
        <dbReference type="Rhea" id="RHEA:11276"/>
        <dbReference type="ChEBI" id="CHEBI:15377"/>
        <dbReference type="ChEBI" id="CHEBI:15379"/>
        <dbReference type="ChEBI" id="CHEBI:17594"/>
        <dbReference type="ChEBI" id="CHEBI:17977"/>
        <dbReference type="EC" id="1.10.3.2"/>
    </reaction>
</comment>
<sequence length="604" mass="67410">MEEITAEITKRTMICTAFRLLVCLFGCQLLSSSAEGKVHYYDFVLKESNFTRLCSTKSIITVNDSFPGPIIRVHKGDTVYVNAHNQGKYGVTLHWHGVKQPGNPWSDGPEYITQCPIEAGKNFTYEVIFSDEEGTLWWHAHSDWTRATVHGAIVILPANGTTYPFPKPDHEEVIVLGNWYKRDLRQMVWQAMQTGEDTPRTDAYTINGQPGDLCECSNGTTYRLTVDYGKTYLLRIVNAGNNAEFFFAIADHNMTVVAMDASYTKPFATSYLMISPGQTADVLLTADQAPGHYYMAARQYSSTHADVVYFDHTNATGIVQYSGNYTPPEHPIFPATLPPYKDSLAALNFTNKLRSLASKEHPIEVPQNVTKEMFYVVSMGMIYCENSTCGGIYGNKMASSINNMSFVNPTTDILTAYYKNLSGVYKTDFPEDPSVTYNYTGDDLSLALAYPLQAVKVTVLNYGDSLQIVFQGTNIIDAAESHPMHLHGHSFYVVGMGLGNFDHVNDTKGFNLVDPPHMNTVGVPKFGWAAIRFTTKNPGVWFMHCHLDRHMTWGMDTALIVKDGGTSSTRMKPPPNYMPPCNITINSTDSLEERVSDAKRMNII</sequence>
<dbReference type="InterPro" id="IPR011707">
    <property type="entry name" value="Cu-oxidase-like_N"/>
</dbReference>
<dbReference type="PROSITE" id="PS00080">
    <property type="entry name" value="MULTICOPPER_OXIDASE2"/>
    <property type="match status" value="1"/>
</dbReference>
<keyword evidence="12 13" id="KW-0439">Lignin degradation</keyword>
<feature type="domain" description="Plastocyanin-like" evidence="14">
    <location>
        <begin position="172"/>
        <end position="324"/>
    </location>
</feature>
<evidence type="ECO:0000313" key="17">
    <source>
        <dbReference type="EMBL" id="GMH31610.1"/>
    </source>
</evidence>
<name>A0AAD3TKH2_NEPGR</name>
<dbReference type="GO" id="GO:0005507">
    <property type="term" value="F:copper ion binding"/>
    <property type="evidence" value="ECO:0007669"/>
    <property type="project" value="InterPro"/>
</dbReference>
<dbReference type="InterPro" id="IPR001117">
    <property type="entry name" value="Cu-oxidase_2nd"/>
</dbReference>
<dbReference type="AlphaFoldDB" id="A0AAD3TKH2"/>
<dbReference type="InterPro" id="IPR011706">
    <property type="entry name" value="Cu-oxidase_C"/>
</dbReference>
<dbReference type="InterPro" id="IPR033138">
    <property type="entry name" value="Cu_oxidase_CS"/>
</dbReference>
<dbReference type="SUPFAM" id="SSF49503">
    <property type="entry name" value="Cupredoxins"/>
    <property type="match status" value="3"/>
</dbReference>
<evidence type="ECO:0000256" key="10">
    <source>
        <dbReference type="ARBA" id="ARBA00023008"/>
    </source>
</evidence>
<keyword evidence="6 13" id="KW-0964">Secreted</keyword>
<keyword evidence="5 13" id="KW-0052">Apoplast</keyword>
<dbReference type="InterPro" id="IPR045087">
    <property type="entry name" value="Cu-oxidase_fam"/>
</dbReference>
<feature type="domain" description="Plastocyanin-like" evidence="16">
    <location>
        <begin position="46"/>
        <end position="158"/>
    </location>
</feature>
<evidence type="ECO:0000256" key="3">
    <source>
        <dbReference type="ARBA" id="ARBA00010609"/>
    </source>
</evidence>
<dbReference type="Pfam" id="PF07731">
    <property type="entry name" value="Cu-oxidase_2"/>
    <property type="match status" value="1"/>
</dbReference>
<evidence type="ECO:0000256" key="9">
    <source>
        <dbReference type="ARBA" id="ARBA00023002"/>
    </source>
</evidence>
<dbReference type="InterPro" id="IPR034285">
    <property type="entry name" value="CuRO_2_LCC"/>
</dbReference>
<dbReference type="GO" id="GO:0052716">
    <property type="term" value="F:hydroquinone:oxygen oxidoreductase activity"/>
    <property type="evidence" value="ECO:0007669"/>
    <property type="project" value="UniProtKB-EC"/>
</dbReference>
<comment type="similarity">
    <text evidence="3 13">Belongs to the multicopper oxidase family.</text>
</comment>
<dbReference type="CDD" id="cd13849">
    <property type="entry name" value="CuRO_1_LCC_plant"/>
    <property type="match status" value="1"/>
</dbReference>
<dbReference type="GO" id="GO:0046274">
    <property type="term" value="P:lignin catabolic process"/>
    <property type="evidence" value="ECO:0007669"/>
    <property type="project" value="UniProtKB-KW"/>
</dbReference>
<keyword evidence="11" id="KW-0325">Glycoprotein</keyword>
<dbReference type="PANTHER" id="PTHR11709:SF261">
    <property type="entry name" value="LACCASE"/>
    <property type="match status" value="1"/>
</dbReference>
<evidence type="ECO:0000256" key="1">
    <source>
        <dbReference type="ARBA" id="ARBA00000349"/>
    </source>
</evidence>
<keyword evidence="7 13" id="KW-0479">Metal-binding</keyword>
<dbReference type="PROSITE" id="PS00079">
    <property type="entry name" value="MULTICOPPER_OXIDASE1"/>
    <property type="match status" value="1"/>
</dbReference>
<dbReference type="InterPro" id="IPR008972">
    <property type="entry name" value="Cupredoxin"/>
</dbReference>
<dbReference type="InterPro" id="IPR002355">
    <property type="entry name" value="Cu_oxidase_Cu_BS"/>
</dbReference>
<comment type="function">
    <text evidence="13">Lignin degradation and detoxification of lignin-derived products.</text>
</comment>
<dbReference type="CDD" id="cd13875">
    <property type="entry name" value="CuRO_2_LCC_plant"/>
    <property type="match status" value="1"/>
</dbReference>
<evidence type="ECO:0000313" key="18">
    <source>
        <dbReference type="Proteomes" id="UP001279734"/>
    </source>
</evidence>